<feature type="domain" description="Laminin EGF-like" evidence="19">
    <location>
        <begin position="1770"/>
        <end position="1819"/>
    </location>
</feature>
<feature type="disulfide bond" evidence="14">
    <location>
        <begin position="1997"/>
        <end position="2006"/>
    </location>
</feature>
<evidence type="ECO:0000256" key="16">
    <source>
        <dbReference type="SAM" id="MobiDB-lite"/>
    </source>
</evidence>
<evidence type="ECO:0000313" key="23">
    <source>
        <dbReference type="Proteomes" id="UP000192578"/>
    </source>
</evidence>
<keyword evidence="5" id="KW-0677">Repeat</keyword>
<dbReference type="FunFam" id="2.60.120.260:FF:000092">
    <property type="entry name" value="Laminin subunit alpha-3"/>
    <property type="match status" value="1"/>
</dbReference>
<keyword evidence="7" id="KW-0130">Cell adhesion</keyword>
<dbReference type="PANTHER" id="PTHR10574:SF445">
    <property type="entry name" value="LAMININ SUBUNIT ALPHA 3"/>
    <property type="match status" value="1"/>
</dbReference>
<feature type="disulfide bond" evidence="14">
    <location>
        <begin position="1789"/>
        <end position="1798"/>
    </location>
</feature>
<dbReference type="FunFam" id="2.10.25.10:FF:000130">
    <property type="entry name" value="Laminin subunit beta 1"/>
    <property type="match status" value="1"/>
</dbReference>
<comment type="caution">
    <text evidence="14">Lacks conserved residue(s) required for the propagation of feature annotation.</text>
</comment>
<feature type="signal peptide" evidence="17">
    <location>
        <begin position="1"/>
        <end position="22"/>
    </location>
</feature>
<dbReference type="FunFam" id="2.10.25.10:FF:000407">
    <property type="entry name" value="Laminin subunit alpha-3"/>
    <property type="match status" value="1"/>
</dbReference>
<dbReference type="PROSITE" id="PS50025">
    <property type="entry name" value="LAM_G_DOMAIN"/>
    <property type="match status" value="5"/>
</dbReference>
<dbReference type="Pfam" id="PF00054">
    <property type="entry name" value="Laminin_G_1"/>
    <property type="match status" value="1"/>
</dbReference>
<evidence type="ECO:0000256" key="5">
    <source>
        <dbReference type="ARBA" id="ARBA00022737"/>
    </source>
</evidence>
<evidence type="ECO:0000256" key="13">
    <source>
        <dbReference type="PROSITE-ProRule" id="PRU00122"/>
    </source>
</evidence>
<feature type="domain" description="Laminin G" evidence="18">
    <location>
        <begin position="3028"/>
        <end position="3203"/>
    </location>
</feature>
<feature type="domain" description="Laminin EGF-like" evidence="19">
    <location>
        <begin position="1393"/>
        <end position="1437"/>
    </location>
</feature>
<dbReference type="InterPro" id="IPR013320">
    <property type="entry name" value="ConA-like_dom_sf"/>
</dbReference>
<feature type="domain" description="Laminin IV type A" evidence="20">
    <location>
        <begin position="1555"/>
        <end position="1736"/>
    </location>
</feature>
<evidence type="ECO:0000256" key="10">
    <source>
        <dbReference type="ARBA" id="ARBA00023180"/>
    </source>
</evidence>
<feature type="disulfide bond" evidence="14">
    <location>
        <begin position="1507"/>
        <end position="1516"/>
    </location>
</feature>
<keyword evidence="11 14" id="KW-0424">Laminin EGF-like domain</keyword>
<name>A0A1W0WHK0_HYPEX</name>
<proteinExistence type="predicted"/>
<feature type="disulfide bond" evidence="14">
    <location>
        <begin position="765"/>
        <end position="774"/>
    </location>
</feature>
<evidence type="ECO:0000259" key="21">
    <source>
        <dbReference type="PROSITE" id="PS51117"/>
    </source>
</evidence>
<feature type="coiled-coil region" evidence="15">
    <location>
        <begin position="2268"/>
        <end position="2295"/>
    </location>
</feature>
<feature type="region of interest" description="Disordered" evidence="16">
    <location>
        <begin position="2483"/>
        <end position="2502"/>
    </location>
</feature>
<dbReference type="InterPro" id="IPR001791">
    <property type="entry name" value="Laminin_G"/>
</dbReference>
<dbReference type="GO" id="GO:0045995">
    <property type="term" value="P:regulation of embryonic development"/>
    <property type="evidence" value="ECO:0007669"/>
    <property type="project" value="InterPro"/>
</dbReference>
<dbReference type="Pfam" id="PF24973">
    <property type="entry name" value="EGF_LMN_ATRN"/>
    <property type="match status" value="2"/>
</dbReference>
<keyword evidence="8 15" id="KW-0175">Coiled coil</keyword>
<evidence type="ECO:0000256" key="17">
    <source>
        <dbReference type="SAM" id="SignalP"/>
    </source>
</evidence>
<dbReference type="FunFam" id="2.10.25.10:FF:000090">
    <property type="entry name" value="laminin subunit alpha"/>
    <property type="match status" value="1"/>
</dbReference>
<dbReference type="SMART" id="SM00181">
    <property type="entry name" value="EGF"/>
    <property type="match status" value="14"/>
</dbReference>
<feature type="domain" description="Laminin EGF-like" evidence="19">
    <location>
        <begin position="643"/>
        <end position="692"/>
    </location>
</feature>
<feature type="coiled-coil region" evidence="15">
    <location>
        <begin position="2604"/>
        <end position="2631"/>
    </location>
</feature>
<dbReference type="GO" id="GO:0005604">
    <property type="term" value="C:basement membrane"/>
    <property type="evidence" value="ECO:0007669"/>
    <property type="project" value="UniProtKB-SubCell"/>
</dbReference>
<dbReference type="CDD" id="cd00110">
    <property type="entry name" value="LamG"/>
    <property type="match status" value="5"/>
</dbReference>
<dbReference type="InterPro" id="IPR050440">
    <property type="entry name" value="Laminin/Netrin_ECM"/>
</dbReference>
<feature type="domain" description="Laminin G" evidence="18">
    <location>
        <begin position="3502"/>
        <end position="3677"/>
    </location>
</feature>
<dbReference type="InterPro" id="IPR010307">
    <property type="entry name" value="Laminin_dom_II"/>
</dbReference>
<feature type="domain" description="Laminin EGF-like" evidence="19">
    <location>
        <begin position="597"/>
        <end position="642"/>
    </location>
</feature>
<sequence>MEPRSFLISFFTAIFLIDHAICQVGLQPGQFNLATGRKVVATATCGEGIGHPEMYCKLTGANLERGDQQQRVGHEKYFIVQGQICDYCDATSSDQSHPAENAIDGTERWWQSPPLSRGGQFMEVNLTIDFNQEFHVAYILVTMGNSPRPEQWTLERSTDYGKTWTAWQHFADPPSDCETYFGVEPDQPLTKDDQVVCTSKYSRLVPLEGGEIVVSLVNDRPGRDNFLTNFVLQNWTKATNVRFNFQRMKTLMGHSTGVARQDQTVTRRYYYSVRDISIGGLCVCNGHASSCGVQNPNEPYKQTCKCEHNTCGAYCDRCCPGFVQKKWKPAMDNSSNACEPCNCHGHSGECEYDPDVDAKGLSLDTHGSYDGGGVCRNCQDNTEGINCDKCRSGYHRPYGKSKADRDACQVCRCDARFSTGNCAEGTGICECKPNFTGTNCDRCNDGYFDYPRCRPCECNFNGTINQVCNPAGAGNCACKANYAGPKCDQCADNFYDFPNCTACGCDGRGTVAGTICDKSADGQCVCNGGFGGRRCDQCGDGYFNHPTCKVCDCDPTGTEKAICDKSSGTCLCKVGHTGARCDQSAPGFYNYPQVLECDCHAAGSLNDVCDSNSGRCPCKNNFSGRACDMCAVGFYKFPECLPCNCDAYGTIGTTCNNHGQCQCKKNFVGKSCNQCAEGFYNYPLCEGCNCNPAGLIASFGGCGKVEGELCQCKERVTGRICDQCKAGYWGLDLYNPAGCDECACNTPGTVSALSICEGGSGACPCKTNVESRQCTRCKDGFFKLEDNNLHGCGSCGCDVGGAVSSICEKNTGQCACRPRVNGKNCSTVLKLHYFPTLHHLKFEAEDGRAKENGPVQYEFKEEDFPGYSWRGYAVMSPRQQEIQIPIQIRKPSLYRMIVRYINLANTTSRADIIVSPESNGEADQNSHVDFAPSRVGKYVSVGQGTNGNTFVLHPGQWLVTLKSAKPVLVDYVVLLPQAYYEATLLQQAVHAPCLHGQTQTCRNFTYPALDDFIKIEPSASNAFYQKNGDQLKPQIDDTTRSGVKGVLIDGSQPELTVTGEIFPTEPHHLILSYFTRPTNTVHNLKVAISNRTSEPSDHKAALFNCPYGLVCRSGVLDAQGKLGVFAPSDRYAKIVVSPVGVNGDQPDFVLTDITAIPVTEWHEDYVRPQSGCVLVKGVCQAADFPTVPDANILQAETDTQISQMRPDIAGLPPKVQTALLYLTNQTNYLRGTTQRPGDHVILVHYFQPSGPGSHLEAAVQGVESTPALLDTHFCPSASGCRAVIRHAEGASRFFRLGKDYSVTIKGSDGNEVYLDYVIAVPSDKFEERFLQEAPRNLASDFIQQCGQDYFEVATDGAGARRWAVNARAKPMSSARKCNRCKSGFWGFPNCKVCNCPFNSVCDPVSGACICPPRVTGDRCDTCMPQTYGFHPITGCQECKCNSYGTNGQLDCDQETGKCSCKPNVGGRICDKCITGYYSFPHCQACHYCDVRGALEGICDQQNGQCLCKENVAGPRCDVCKPATFLLDAKNPRGCTKCFCFGATNQCQPSVYYRMIIPQDFQTELAKWTTIPTIPIQIKSTGAEGTVGTLENPNQEILWVAPASFLGNRITSYGGKLSYSVIVNADGGTGSISPDVILKGRNMTVVYLHDTQPVTGKNHEVEVELTETNFEHESGNKVTRDQFMLVLVNLEALHIKAGYFPNPTAITLVYATLEGAVPPSETNEVVPGKDVAIKVEECACPPQYSGSSCENCSALHYRSSAGPYLGICLPCDCNGHAESCDPVTGQCINCIHNTTGERCDQCVEGFHGDATRGSPHDCMICACPIPIASNNFASSCYVADNGLDLSCQCREGYTGDRCQYCAAGYFGHPDEIGGSCQPCQCHGHIDPLDPESCDPLSGECLKCLNNTSGSTCNTCRTDFFGDPTIGSCQACDCDQYGTEDCNTRDGTCKCWPNVEGLRCDRCAPGHWEFESGKGCTPCMCGLGSKNQQCSNENGQCVCQPGVIGKRCDQCGHGFWNYTASGCTRCACATKYSVGERCDQLTGHCSCLPGVTGSECDRCKPRHVLVENVGCEACGYCVHTLLDDFDEMNVKMDAADREFERVSASSFAMIRLNRVNESISNLTHAVDFLMETGAPQTLLGFDSELGKIELAVDKKIKQVGDAKSTAEDRLNAADKARDELAGLHRTIGGSKRNALELSANISALDNYLRQGPGSKVTESQVIAEPILATLKNRKFDDYRANASFELATAKDNLGLVRTFQKMYNATQNKSDSVQAAVKDFQEKMHDLEKLALNASQTVHVAKVKTESVKENITDNVDAIDALSKLIKDLQGNTTRRADASRLYFTQAQTHFDNLDDQSATLKTARDGLETQNRGQQQGNRDAQGALTEARQHVATLDHEADRLDRLFKPTRSAAAEGKTAATAYGNIVAAVNDAISANTNSTKLADEVAVIAANNKGAVAEGLKASQDLNQQADQSKIDALKLRGTLESSRNKGQTVKDQHAQTEQAIASVREGLKQIPRESLKTEASALNARAKAAHDKAVASLARTEEIKSQLTGAPSALSDKPSAATSQVALQEILLAENAARAVPQELPQYTEKINRISADIARTDQAAADLGNKLEELKKKIELTRSLANRVKVGMQMFRNNTVQLKNPPEVASAATYTNINLYFKTPEKDGLLFYLGNEVGTARRTKRDFSPMTDDYLALEIENGFLVLLFDLGSGHARIEVKDHYVSDNLWHHATVERIGKHATVSVRCEQRGLTVAEGSTAGANTVFNLNQENSTFFIGGMPLNFRLQPPVKNRRFAGHIEGLEFDLEPIGLWNHGNMSFDTSSPSVAQLAPPRDQLLELPKEDGIKLDGSGYAIYNMEGRVDVSRETAVTIELKTFDKEGLLFLLSEDNSEDFLSLEIREGKVVLKYNLGSGTVTITSPERYDDGKWHSIFADRTGKRGVLQIDGDNVANGTSPGHEDRLEVSRTLQIGGHKTISHAGEVTEDGLEACIRVVEIANRRVKLDDSKEAKGTVQGCPATIRRMVSFGEGSDGYLAMPAVNVESSFQITLKFKTVTPNGLLFLTASEDNSQILSLSMQDGKLVLASDDGRTPVSVLSTDLSGYWNGDWHYISASKQNSKLRLMIDDFEIVQTMNERSSDSLQTTKPLYFGGIPDSVTSSRLALPVTRHFVGCIGDVVVNEVVQNFAISQEKAGASFASCPVAAIPGQVLPILPPQPTQSSQQPFWQPVTSLSGSVTLKPAKTTATAATVTLEATKATAATSATSATEATSATLLLAVQSLPTTQTTLSDTDENGVTPSGGVDRCSLPLHPETDAGHSNALQFGSRPESRQEFTSAPASYMDKSEFTLEFKTNATNGIILYVDDQKASPIDFIAIYIKAGQVVYSFNPGSGPAVVRSPGRYNDGQWHTLTAAKRHRNGQLLIDGVEVATADSPGTTEILNTKVPLYFGGVNGNRNIVKNTEGVSLPFNGCLRNLRLNGIAFSDPANTVAVGPCSEKVEAGAFFFAEGGHISLRDKFVVGQTLELAIDIRPRSNNGLILAVATSRKRRDFLALQLLDGVVHFSFDNGGGITEINVTLPSPFSICDGGWHSIKAVKNLFVASLNVDGEIAAKVGPRGQSAADTDLPIYLGSLPEGIDIKTVPKTQFVGCMRNLRIGDLAENFATGKVSGNVLSNSCHIA</sequence>
<evidence type="ECO:0000259" key="18">
    <source>
        <dbReference type="PROSITE" id="PS50025"/>
    </source>
</evidence>
<dbReference type="Gene3D" id="2.60.120.260">
    <property type="entry name" value="Galactose-binding domain-like"/>
    <property type="match status" value="1"/>
</dbReference>
<feature type="disulfide bond" evidence="14">
    <location>
        <begin position="2024"/>
        <end position="2036"/>
    </location>
</feature>
<feature type="disulfide bond" evidence="14">
    <location>
        <begin position="643"/>
        <end position="655"/>
    </location>
</feature>
<dbReference type="SMART" id="SM00136">
    <property type="entry name" value="LamNT"/>
    <property type="match status" value="1"/>
</dbReference>
<dbReference type="Pfam" id="PF06009">
    <property type="entry name" value="Laminin_II"/>
    <property type="match status" value="1"/>
</dbReference>
<dbReference type="GO" id="GO:0005201">
    <property type="term" value="F:extracellular matrix structural constituent"/>
    <property type="evidence" value="ECO:0007669"/>
    <property type="project" value="TreeGrafter"/>
</dbReference>
<feature type="domain" description="Laminin EGF-like" evidence="19">
    <location>
        <begin position="503"/>
        <end position="550"/>
    </location>
</feature>
<dbReference type="Pfam" id="PF00052">
    <property type="entry name" value="Laminin_B"/>
    <property type="match status" value="1"/>
</dbReference>
<feature type="domain" description="Laminin EGF-like" evidence="19">
    <location>
        <begin position="411"/>
        <end position="455"/>
    </location>
</feature>
<dbReference type="InterPro" id="IPR000742">
    <property type="entry name" value="EGF"/>
</dbReference>
<dbReference type="InterPro" id="IPR008211">
    <property type="entry name" value="Laminin_N"/>
</dbReference>
<feature type="disulfide bond" evidence="14">
    <location>
        <begin position="599"/>
        <end position="616"/>
    </location>
</feature>
<keyword evidence="6" id="KW-0084">Basement membrane</keyword>
<dbReference type="FunFam" id="2.10.25.10:FF:000106">
    <property type="entry name" value="Heparan sulfate proteoglycan 2"/>
    <property type="match status" value="1"/>
</dbReference>
<dbReference type="CDD" id="cd00055">
    <property type="entry name" value="EGF_Lam"/>
    <property type="match status" value="20"/>
</dbReference>
<dbReference type="InterPro" id="IPR009254">
    <property type="entry name" value="Laminin_aI"/>
</dbReference>
<dbReference type="PRINTS" id="PR00011">
    <property type="entry name" value="EGFLAMININ"/>
</dbReference>
<evidence type="ECO:0000259" key="19">
    <source>
        <dbReference type="PROSITE" id="PS50027"/>
    </source>
</evidence>
<keyword evidence="10" id="KW-0325">Glycoprotein</keyword>
<dbReference type="OrthoDB" id="5984158at2759"/>
<dbReference type="Gene3D" id="2.60.120.200">
    <property type="match status" value="5"/>
</dbReference>
<evidence type="ECO:0000256" key="12">
    <source>
        <dbReference type="ARBA" id="ARBA00065619"/>
    </source>
</evidence>
<keyword evidence="23" id="KW-1185">Reference proteome</keyword>
<feature type="disulfide bond" evidence="14">
    <location>
        <begin position="1949"/>
        <end position="1958"/>
    </location>
</feature>
<evidence type="ECO:0000259" key="20">
    <source>
        <dbReference type="PROSITE" id="PS51115"/>
    </source>
</evidence>
<evidence type="ECO:0000256" key="9">
    <source>
        <dbReference type="ARBA" id="ARBA00023157"/>
    </source>
</evidence>
<evidence type="ECO:0000313" key="22">
    <source>
        <dbReference type="EMBL" id="OQV14684.1"/>
    </source>
</evidence>
<dbReference type="FunFam" id="2.10.25.10:FF:000189">
    <property type="entry name" value="Laminin subunit alpha 2"/>
    <property type="match status" value="1"/>
</dbReference>
<feature type="disulfide bond" evidence="13">
    <location>
        <begin position="3176"/>
        <end position="3203"/>
    </location>
</feature>
<comment type="caution">
    <text evidence="22">The sequence shown here is derived from an EMBL/GenBank/DDBJ whole genome shotgun (WGS) entry which is preliminary data.</text>
</comment>
<dbReference type="PANTHER" id="PTHR10574">
    <property type="entry name" value="NETRIN/LAMININ-RELATED"/>
    <property type="match status" value="1"/>
</dbReference>
<feature type="disulfide bond" evidence="14">
    <location>
        <begin position="2045"/>
        <end position="2054"/>
    </location>
</feature>
<dbReference type="FunFam" id="2.10.25.10:FF:000034">
    <property type="entry name" value="Laminin subunit alpha 3"/>
    <property type="match status" value="2"/>
</dbReference>
<dbReference type="FunFam" id="2.10.25.10:FF:000011">
    <property type="entry name" value="Cadherin EGF LAG seven-pass G-type receptor"/>
    <property type="match status" value="1"/>
</dbReference>
<dbReference type="SMART" id="SM00281">
    <property type="entry name" value="LamB"/>
    <property type="match status" value="1"/>
</dbReference>
<feature type="domain" description="Laminin G" evidence="18">
    <location>
        <begin position="2638"/>
        <end position="2832"/>
    </location>
</feature>
<comment type="subunit">
    <text evidence="12">Laminin is a complex glycoprotein, consisting of three different polypeptide chains (alpha, beta, gamma), which are bound to each other by disulfide bonds into a cross-shaped molecule comprising one long and three short arms with globules at each end.</text>
</comment>
<feature type="disulfide bond" evidence="14">
    <location>
        <begin position="456"/>
        <end position="468"/>
    </location>
</feature>
<dbReference type="Pfam" id="PF06008">
    <property type="entry name" value="Laminin_I"/>
    <property type="match status" value="1"/>
</dbReference>
<dbReference type="SUPFAM" id="SSF57196">
    <property type="entry name" value="EGF/Laminin"/>
    <property type="match status" value="19"/>
</dbReference>
<evidence type="ECO:0000256" key="1">
    <source>
        <dbReference type="ARBA" id="ARBA00004302"/>
    </source>
</evidence>
<dbReference type="GO" id="GO:0030334">
    <property type="term" value="P:regulation of cell migration"/>
    <property type="evidence" value="ECO:0007669"/>
    <property type="project" value="InterPro"/>
</dbReference>
<gene>
    <name evidence="22" type="ORF">BV898_11190</name>
</gene>
<evidence type="ECO:0000256" key="4">
    <source>
        <dbReference type="ARBA" id="ARBA00022729"/>
    </source>
</evidence>
<accession>A0A1W0WHK0</accession>
<dbReference type="SMART" id="SM00180">
    <property type="entry name" value="EGF_Lam"/>
    <property type="match status" value="20"/>
</dbReference>
<feature type="domain" description="Laminin EGF-like" evidence="19">
    <location>
        <begin position="1438"/>
        <end position="1484"/>
    </location>
</feature>
<feature type="domain" description="Laminin EGF-like" evidence="19">
    <location>
        <begin position="456"/>
        <end position="502"/>
    </location>
</feature>
<feature type="disulfide bond" evidence="14">
    <location>
        <begin position="572"/>
        <end position="581"/>
    </location>
</feature>
<keyword evidence="3" id="KW-0272">Extracellular matrix</keyword>
<dbReference type="PROSITE" id="PS50027">
    <property type="entry name" value="EGF_LAM_2"/>
    <property type="match status" value="15"/>
</dbReference>
<feature type="domain" description="Laminin EGF-like" evidence="19">
    <location>
        <begin position="2024"/>
        <end position="2071"/>
    </location>
</feature>
<reference evidence="23" key="1">
    <citation type="submission" date="2017-01" db="EMBL/GenBank/DDBJ databases">
        <title>Comparative genomics of anhydrobiosis in the tardigrade Hypsibius dujardini.</title>
        <authorList>
            <person name="Yoshida Y."/>
            <person name="Koutsovoulos G."/>
            <person name="Laetsch D."/>
            <person name="Stevens L."/>
            <person name="Kumar S."/>
            <person name="Horikawa D."/>
            <person name="Ishino K."/>
            <person name="Komine S."/>
            <person name="Tomita M."/>
            <person name="Blaxter M."/>
            <person name="Arakawa K."/>
        </authorList>
    </citation>
    <scope>NUCLEOTIDE SEQUENCE [LARGE SCALE GENOMIC DNA]</scope>
    <source>
        <strain evidence="23">Z151</strain>
    </source>
</reference>
<dbReference type="Gene3D" id="2.10.25.10">
    <property type="entry name" value="Laminin"/>
    <property type="match status" value="19"/>
</dbReference>
<dbReference type="PROSITE" id="PS51115">
    <property type="entry name" value="LAMININ_IVA"/>
    <property type="match status" value="1"/>
</dbReference>
<feature type="domain" description="Laminin N-terminal" evidence="21">
    <location>
        <begin position="22"/>
        <end position="281"/>
    </location>
</feature>
<feature type="disulfide bond" evidence="14">
    <location>
        <begin position="478"/>
        <end position="487"/>
    </location>
</feature>
<dbReference type="GO" id="GO:0007155">
    <property type="term" value="P:cell adhesion"/>
    <property type="evidence" value="ECO:0007669"/>
    <property type="project" value="UniProtKB-KW"/>
</dbReference>
<feature type="disulfide bond" evidence="14">
    <location>
        <begin position="1902"/>
        <end position="1911"/>
    </location>
</feature>
<evidence type="ECO:0000256" key="14">
    <source>
        <dbReference type="PROSITE-ProRule" id="PRU00460"/>
    </source>
</evidence>
<feature type="domain" description="Laminin G" evidence="18">
    <location>
        <begin position="2851"/>
        <end position="3021"/>
    </location>
</feature>
<feature type="domain" description="Laminin EGF-like" evidence="19">
    <location>
        <begin position="1930"/>
        <end position="1976"/>
    </location>
</feature>
<feature type="disulfide bond" evidence="14">
    <location>
        <begin position="551"/>
        <end position="563"/>
    </location>
</feature>
<evidence type="ECO:0000256" key="11">
    <source>
        <dbReference type="ARBA" id="ARBA00023292"/>
    </source>
</evidence>
<dbReference type="FunFam" id="2.10.25.10:FF:000033">
    <property type="entry name" value="Laminin subunit alpha 2"/>
    <property type="match status" value="1"/>
</dbReference>
<dbReference type="FunFam" id="2.10.25.10:FF:000209">
    <property type="entry name" value="Laminin subunit alpha 5"/>
    <property type="match status" value="1"/>
</dbReference>
<dbReference type="FunFam" id="2.10.25.10:FF:000388">
    <property type="entry name" value="Laminin subunit alpha"/>
    <property type="match status" value="1"/>
</dbReference>
<dbReference type="Pfam" id="PF02210">
    <property type="entry name" value="Laminin_G_2"/>
    <property type="match status" value="4"/>
</dbReference>
<feature type="disulfide bond" evidence="14">
    <location>
        <begin position="1460"/>
        <end position="1469"/>
    </location>
</feature>
<feature type="disulfide bond" evidence="14">
    <location>
        <begin position="2026"/>
        <end position="2043"/>
    </location>
</feature>
<dbReference type="InterPro" id="IPR002049">
    <property type="entry name" value="LE_dom"/>
</dbReference>
<dbReference type="GO" id="GO:0009888">
    <property type="term" value="P:tissue development"/>
    <property type="evidence" value="ECO:0007669"/>
    <property type="project" value="TreeGrafter"/>
</dbReference>
<organism evidence="22 23">
    <name type="scientific">Hypsibius exemplaris</name>
    <name type="common">Freshwater tardigrade</name>
    <dbReference type="NCBI Taxonomy" id="2072580"/>
    <lineage>
        <taxon>Eukaryota</taxon>
        <taxon>Metazoa</taxon>
        <taxon>Ecdysozoa</taxon>
        <taxon>Tardigrada</taxon>
        <taxon>Eutardigrada</taxon>
        <taxon>Parachela</taxon>
        <taxon>Hypsibioidea</taxon>
        <taxon>Hypsibiidae</taxon>
        <taxon>Hypsibius</taxon>
    </lineage>
</organism>
<feature type="disulfide bond" evidence="14">
    <location>
        <begin position="618"/>
        <end position="627"/>
    </location>
</feature>
<dbReference type="InterPro" id="IPR056863">
    <property type="entry name" value="LMN_ATRN_NET-like_EGF"/>
</dbReference>
<feature type="disulfide bond" evidence="14">
    <location>
        <begin position="597"/>
        <end position="609"/>
    </location>
</feature>
<dbReference type="PROSITE" id="PS01248">
    <property type="entry name" value="EGF_LAM_1"/>
    <property type="match status" value="6"/>
</dbReference>
<feature type="chain" id="PRO_5012348088" evidence="17">
    <location>
        <begin position="23"/>
        <end position="3680"/>
    </location>
</feature>
<dbReference type="Pfam" id="PF00055">
    <property type="entry name" value="Laminin_N"/>
    <property type="match status" value="1"/>
</dbReference>
<feature type="domain" description="Laminin G" evidence="18">
    <location>
        <begin position="3323"/>
        <end position="3496"/>
    </location>
</feature>
<evidence type="ECO:0000256" key="8">
    <source>
        <dbReference type="ARBA" id="ARBA00023054"/>
    </source>
</evidence>
<feature type="domain" description="Laminin EGF-like" evidence="19">
    <location>
        <begin position="742"/>
        <end position="794"/>
    </location>
</feature>
<feature type="domain" description="Laminin EGF-like" evidence="19">
    <location>
        <begin position="1878"/>
        <end position="1929"/>
    </location>
</feature>
<keyword evidence="9 14" id="KW-1015">Disulfide bond</keyword>
<dbReference type="SUPFAM" id="SSF49899">
    <property type="entry name" value="Concanavalin A-like lectins/glucanases"/>
    <property type="match status" value="5"/>
</dbReference>
<feature type="disulfide bond" evidence="14">
    <location>
        <begin position="526"/>
        <end position="535"/>
    </location>
</feature>
<feature type="disulfide bond" evidence="14">
    <location>
        <begin position="1488"/>
        <end position="1505"/>
    </location>
</feature>
<feature type="domain" description="Laminin EGF-like" evidence="19">
    <location>
        <begin position="1485"/>
        <end position="1536"/>
    </location>
</feature>
<feature type="disulfide bond" evidence="14">
    <location>
        <begin position="431"/>
        <end position="440"/>
    </location>
</feature>
<dbReference type="SUPFAM" id="SSF49785">
    <property type="entry name" value="Galactose-binding domain-like"/>
    <property type="match status" value="1"/>
</dbReference>
<dbReference type="Proteomes" id="UP000192578">
    <property type="component" value="Unassembled WGS sequence"/>
</dbReference>
<feature type="disulfide bond" evidence="13">
    <location>
        <begin position="3650"/>
        <end position="3677"/>
    </location>
</feature>
<keyword evidence="2" id="KW-0964">Secreted</keyword>
<dbReference type="InterPro" id="IPR008979">
    <property type="entry name" value="Galactose-bd-like_sf"/>
</dbReference>
<dbReference type="EMBL" id="MTYJ01000101">
    <property type="protein sequence ID" value="OQV14684.1"/>
    <property type="molecule type" value="Genomic_DNA"/>
</dbReference>
<protein>
    <submittedName>
        <fullName evidence="22">Laminin subunit alpha</fullName>
    </submittedName>
</protein>
<comment type="subcellular location">
    <subcellularLocation>
        <location evidence="1">Secreted</location>
        <location evidence="1">Extracellular space</location>
        <location evidence="1">Extracellular matrix</location>
        <location evidence="1">Basement membrane</location>
    </subcellularLocation>
</comment>
<evidence type="ECO:0000256" key="6">
    <source>
        <dbReference type="ARBA" id="ARBA00022869"/>
    </source>
</evidence>
<dbReference type="SMART" id="SM00282">
    <property type="entry name" value="LamG"/>
    <property type="match status" value="5"/>
</dbReference>
<feature type="domain" description="Laminin EGF-like" evidence="19">
    <location>
        <begin position="551"/>
        <end position="594"/>
    </location>
</feature>
<dbReference type="FunFam" id="2.10.25.10:FF:000069">
    <property type="entry name" value="Laminin subunit alpha 1"/>
    <property type="match status" value="1"/>
</dbReference>
<feature type="disulfide bond" evidence="14">
    <location>
        <begin position="1410"/>
        <end position="1419"/>
    </location>
</feature>
<dbReference type="GO" id="GO:0009887">
    <property type="term" value="P:animal organ morphogenesis"/>
    <property type="evidence" value="ECO:0007669"/>
    <property type="project" value="TreeGrafter"/>
</dbReference>
<evidence type="ECO:0000256" key="15">
    <source>
        <dbReference type="SAM" id="Coils"/>
    </source>
</evidence>
<keyword evidence="4 17" id="KW-0732">Signal</keyword>
<dbReference type="CDD" id="cd02795">
    <property type="entry name" value="CBM6-CBM35-CBM36_like"/>
    <property type="match status" value="1"/>
</dbReference>
<dbReference type="InterPro" id="IPR000034">
    <property type="entry name" value="Laminin_IV"/>
</dbReference>
<evidence type="ECO:0000256" key="7">
    <source>
        <dbReference type="ARBA" id="ARBA00022889"/>
    </source>
</evidence>
<evidence type="ECO:0000256" key="3">
    <source>
        <dbReference type="ARBA" id="ARBA00022530"/>
    </source>
</evidence>
<evidence type="ECO:0000256" key="2">
    <source>
        <dbReference type="ARBA" id="ARBA00022525"/>
    </source>
</evidence>
<dbReference type="Pfam" id="PF00053">
    <property type="entry name" value="EGF_laminin"/>
    <property type="match status" value="18"/>
</dbReference>
<dbReference type="GO" id="GO:0005102">
    <property type="term" value="F:signaling receptor binding"/>
    <property type="evidence" value="ECO:0007669"/>
    <property type="project" value="InterPro"/>
</dbReference>
<feature type="disulfide bond" evidence="14">
    <location>
        <begin position="663"/>
        <end position="672"/>
    </location>
</feature>
<dbReference type="GO" id="GO:0007411">
    <property type="term" value="P:axon guidance"/>
    <property type="evidence" value="ECO:0007669"/>
    <property type="project" value="TreeGrafter"/>
</dbReference>
<dbReference type="PROSITE" id="PS51117">
    <property type="entry name" value="LAMININ_NTER"/>
    <property type="match status" value="1"/>
</dbReference>
<feature type="domain" description="Laminin EGF-like" evidence="19">
    <location>
        <begin position="1977"/>
        <end position="2023"/>
    </location>
</feature>
<dbReference type="GO" id="GO:0030155">
    <property type="term" value="P:regulation of cell adhesion"/>
    <property type="evidence" value="ECO:0007669"/>
    <property type="project" value="InterPro"/>
</dbReference>
<dbReference type="PROSITE" id="PS00022">
    <property type="entry name" value="EGF_1"/>
    <property type="match status" value="1"/>
</dbReference>
<feature type="disulfide bond" evidence="14">
    <location>
        <begin position="553"/>
        <end position="570"/>
    </location>
</feature>